<reference evidence="4 5" key="1">
    <citation type="submission" date="2019-04" db="EMBL/GenBank/DDBJ databases">
        <title>Aspergillus burnettii sp. nov., novel species from soil in southeast Queensland.</title>
        <authorList>
            <person name="Gilchrist C.L.M."/>
            <person name="Pitt J.I."/>
            <person name="Lange L."/>
            <person name="Lacey H.J."/>
            <person name="Vuong D."/>
            <person name="Midgley D.J."/>
            <person name="Greenfield P."/>
            <person name="Bradbury M."/>
            <person name="Lacey E."/>
            <person name="Busk P.K."/>
            <person name="Pilgaard B."/>
            <person name="Chooi Y.H."/>
            <person name="Piggott A.M."/>
        </authorList>
    </citation>
    <scope>NUCLEOTIDE SEQUENCE [LARGE SCALE GENOMIC DNA]</scope>
    <source>
        <strain evidence="4 5">FRR 5400</strain>
    </source>
</reference>
<dbReference type="AlphaFoldDB" id="A0A8H6AF60"/>
<evidence type="ECO:0000259" key="3">
    <source>
        <dbReference type="Pfam" id="PF07632"/>
    </source>
</evidence>
<feature type="domain" description="Cellulose-binding Sde182 nucleoside hydrolase-like" evidence="3">
    <location>
        <begin position="329"/>
        <end position="378"/>
    </location>
</feature>
<feature type="domain" description="Cellulose-binding Sde182 nucleoside hydrolase-like" evidence="3">
    <location>
        <begin position="170"/>
        <end position="214"/>
    </location>
</feature>
<feature type="region of interest" description="Disordered" evidence="1">
    <location>
        <begin position="204"/>
        <end position="338"/>
    </location>
</feature>
<sequence length="378" mass="40543">MRFFGGIIGSFIVCSSVASAFCHSSISCAVGGDKVCNNVCVRQGNPNGGRCLPRDGCPGDDICACYPQSKRSDEVIDGDDALRKVLDDYQVLGDFENIKARDDVEKRSICCNFPQPFGGLCCEDHCSYIGKPGGQCSSEGVDGALDSGGSGPLQDSQYVSSLLTDPHKPRVFILSDISNETDDQESLTRYFLYSNQFQTEGLVASTSSTPTRTPNTPQETTSGVSSAQAQPRKHDAQLQRKSSSSIVSKHHPPNPSGSSPKPYTKSTKPSPPQKPPPSAPVSAYTPSQTRMTQAPGSAATVQTSSTSLCTAGTNTDSRRGSPTQVKHTMVSTRGGPNSTTVTHEWLRENIQIGPYGSVAYPVFKYIMEDDRPTFLYLI</sequence>
<comment type="caution">
    <text evidence="4">The sequence shown here is derived from an EMBL/GenBank/DDBJ whole genome shotgun (WGS) entry which is preliminary data.</text>
</comment>
<feature type="compositionally biased region" description="Low complexity" evidence="1">
    <location>
        <begin position="205"/>
        <end position="217"/>
    </location>
</feature>
<evidence type="ECO:0000256" key="2">
    <source>
        <dbReference type="SAM" id="SignalP"/>
    </source>
</evidence>
<feature type="compositionally biased region" description="Polar residues" evidence="1">
    <location>
        <begin position="218"/>
        <end position="229"/>
    </location>
</feature>
<feature type="compositionally biased region" description="Low complexity" evidence="1">
    <location>
        <begin position="256"/>
        <end position="268"/>
    </location>
</feature>
<feature type="compositionally biased region" description="Polar residues" evidence="1">
    <location>
        <begin position="284"/>
        <end position="338"/>
    </location>
</feature>
<dbReference type="Pfam" id="PF07632">
    <property type="entry name" value="Sde182_NH-like"/>
    <property type="match status" value="2"/>
</dbReference>
<proteinExistence type="predicted"/>
<evidence type="ECO:0000313" key="4">
    <source>
        <dbReference type="EMBL" id="KAF5865945.1"/>
    </source>
</evidence>
<dbReference type="GO" id="GO:0016799">
    <property type="term" value="F:hydrolase activity, hydrolyzing N-glycosyl compounds"/>
    <property type="evidence" value="ECO:0007669"/>
    <property type="project" value="InterPro"/>
</dbReference>
<dbReference type="Proteomes" id="UP000541154">
    <property type="component" value="Unassembled WGS sequence"/>
</dbReference>
<dbReference type="Gene3D" id="3.90.245.10">
    <property type="entry name" value="Ribonucleoside hydrolase-like"/>
    <property type="match status" value="2"/>
</dbReference>
<gene>
    <name evidence="4" type="ORF">ETB97_001521</name>
</gene>
<accession>A0A8H6AF60</accession>
<protein>
    <recommendedName>
        <fullName evidence="3">Cellulose-binding Sde182 nucleoside hydrolase-like domain-containing protein</fullName>
    </recommendedName>
</protein>
<keyword evidence="5" id="KW-1185">Reference proteome</keyword>
<dbReference type="InterPro" id="IPR011483">
    <property type="entry name" value="Sde182_NH-like"/>
</dbReference>
<dbReference type="EMBL" id="SPNV01000013">
    <property type="protein sequence ID" value="KAF5865945.1"/>
    <property type="molecule type" value="Genomic_DNA"/>
</dbReference>
<dbReference type="InterPro" id="IPR036452">
    <property type="entry name" value="Ribo_hydro-like"/>
</dbReference>
<evidence type="ECO:0000256" key="1">
    <source>
        <dbReference type="SAM" id="MobiDB-lite"/>
    </source>
</evidence>
<name>A0A8H6AF60_PETAA</name>
<feature type="chain" id="PRO_5034472729" description="Cellulose-binding Sde182 nucleoside hydrolase-like domain-containing protein" evidence="2">
    <location>
        <begin position="21"/>
        <end position="378"/>
    </location>
</feature>
<feature type="compositionally biased region" description="Pro residues" evidence="1">
    <location>
        <begin position="269"/>
        <end position="279"/>
    </location>
</feature>
<organism evidence="4 5">
    <name type="scientific">Petromyces alliaceus</name>
    <name type="common">Aspergillus alliaceus</name>
    <dbReference type="NCBI Taxonomy" id="209559"/>
    <lineage>
        <taxon>Eukaryota</taxon>
        <taxon>Fungi</taxon>
        <taxon>Dikarya</taxon>
        <taxon>Ascomycota</taxon>
        <taxon>Pezizomycotina</taxon>
        <taxon>Eurotiomycetes</taxon>
        <taxon>Eurotiomycetidae</taxon>
        <taxon>Eurotiales</taxon>
        <taxon>Aspergillaceae</taxon>
        <taxon>Aspergillus</taxon>
        <taxon>Aspergillus subgen. Circumdati</taxon>
    </lineage>
</organism>
<keyword evidence="2" id="KW-0732">Signal</keyword>
<evidence type="ECO:0000313" key="5">
    <source>
        <dbReference type="Proteomes" id="UP000541154"/>
    </source>
</evidence>
<dbReference type="PROSITE" id="PS51257">
    <property type="entry name" value="PROKAR_LIPOPROTEIN"/>
    <property type="match status" value="1"/>
</dbReference>
<feature type="signal peptide" evidence="2">
    <location>
        <begin position="1"/>
        <end position="20"/>
    </location>
</feature>